<dbReference type="InterPro" id="IPR013328">
    <property type="entry name" value="6PGD_dom2"/>
</dbReference>
<dbReference type="InterPro" id="IPR003710">
    <property type="entry name" value="ApbA"/>
</dbReference>
<dbReference type="InterPro" id="IPR051402">
    <property type="entry name" value="KPR-Related"/>
</dbReference>
<evidence type="ECO:0000256" key="11">
    <source>
        <dbReference type="ARBA" id="ARBA00056765"/>
    </source>
</evidence>
<evidence type="ECO:0000256" key="1">
    <source>
        <dbReference type="ARBA" id="ARBA00004724"/>
    </source>
</evidence>
<keyword evidence="5 12" id="KW-0521">NADP</keyword>
<evidence type="ECO:0000256" key="7">
    <source>
        <dbReference type="ARBA" id="ARBA00023002"/>
    </source>
</evidence>
<dbReference type="PANTHER" id="PTHR21708:SF26">
    <property type="entry name" value="2-DEHYDROPANTOATE 2-REDUCTASE"/>
    <property type="match status" value="1"/>
</dbReference>
<dbReference type="GeneID" id="39854636"/>
<evidence type="ECO:0000256" key="6">
    <source>
        <dbReference type="ARBA" id="ARBA00022993"/>
    </source>
</evidence>
<evidence type="ECO:0000256" key="10">
    <source>
        <dbReference type="ARBA" id="ARBA00048196"/>
    </source>
</evidence>
<dbReference type="Gene3D" id="3.40.50.720">
    <property type="entry name" value="NAD(P)-binding Rossmann-like Domain"/>
    <property type="match status" value="1"/>
</dbReference>
<evidence type="ECO:0000256" key="12">
    <source>
        <dbReference type="RuleBase" id="RU362068"/>
    </source>
</evidence>
<accession>A0A4D6GSJ1</accession>
<dbReference type="EMBL" id="VRYN01000002">
    <property type="protein sequence ID" value="TYO76461.1"/>
    <property type="molecule type" value="Genomic_DNA"/>
</dbReference>
<dbReference type="GO" id="GO:0015940">
    <property type="term" value="P:pantothenate biosynthetic process"/>
    <property type="evidence" value="ECO:0007669"/>
    <property type="project" value="InterPro"/>
</dbReference>
<evidence type="ECO:0000313" key="16">
    <source>
        <dbReference type="EMBL" id="TYO76461.1"/>
    </source>
</evidence>
<dbReference type="Gene3D" id="1.10.1040.10">
    <property type="entry name" value="N-(1-d-carboxylethyl)-l-norvaline Dehydrogenase, domain 2"/>
    <property type="match status" value="1"/>
</dbReference>
<dbReference type="InterPro" id="IPR013752">
    <property type="entry name" value="KPA_reductase"/>
</dbReference>
<dbReference type="InterPro" id="IPR036291">
    <property type="entry name" value="NAD(P)-bd_dom_sf"/>
</dbReference>
<dbReference type="EC" id="1.1.1.169" evidence="3 12"/>
<gene>
    <name evidence="15" type="primary">panE</name>
    <name evidence="15" type="synonym">apbA</name>
    <name evidence="16" type="ORF">APQ99_01098</name>
    <name evidence="15" type="ORF">HBSAL_03835</name>
</gene>
<comment type="catalytic activity">
    <reaction evidence="9">
        <text>(R)-pantoate + NADP(+) = 2-dehydropantoate + NADPH + H(+)</text>
        <dbReference type="Rhea" id="RHEA:16233"/>
        <dbReference type="ChEBI" id="CHEBI:11561"/>
        <dbReference type="ChEBI" id="CHEBI:15378"/>
        <dbReference type="ChEBI" id="CHEBI:15980"/>
        <dbReference type="ChEBI" id="CHEBI:57783"/>
        <dbReference type="ChEBI" id="CHEBI:58349"/>
        <dbReference type="EC" id="1.1.1.169"/>
    </reaction>
    <physiologicalReaction direction="right-to-left" evidence="9">
        <dbReference type="Rhea" id="RHEA:16235"/>
    </physiologicalReaction>
</comment>
<evidence type="ECO:0000256" key="5">
    <source>
        <dbReference type="ARBA" id="ARBA00022857"/>
    </source>
</evidence>
<dbReference type="SUPFAM" id="SSF51735">
    <property type="entry name" value="NAD(P)-binding Rossmann-fold domains"/>
    <property type="match status" value="1"/>
</dbReference>
<feature type="domain" description="Ketopantoate reductase N-terminal" evidence="13">
    <location>
        <begin position="3"/>
        <end position="151"/>
    </location>
</feature>
<evidence type="ECO:0000256" key="4">
    <source>
        <dbReference type="ARBA" id="ARBA00019465"/>
    </source>
</evidence>
<dbReference type="EMBL" id="CP038631">
    <property type="protein sequence ID" value="QCC44491.1"/>
    <property type="molecule type" value="Genomic_DNA"/>
</dbReference>
<keyword evidence="6 12" id="KW-0173">Coenzyme A biosynthesis</keyword>
<evidence type="ECO:0000259" key="14">
    <source>
        <dbReference type="Pfam" id="PF08546"/>
    </source>
</evidence>
<organism evidence="15 17">
    <name type="scientific">Halobacterium salinarum (strain ATCC 33171 / DSM 3754 / JCM 8978 / NBRC 102687 / NCIMB 764 / 91-R6)</name>
    <dbReference type="NCBI Taxonomy" id="2597657"/>
    <lineage>
        <taxon>Archaea</taxon>
        <taxon>Methanobacteriati</taxon>
        <taxon>Methanobacteriota</taxon>
        <taxon>Stenosarchaea group</taxon>
        <taxon>Halobacteria</taxon>
        <taxon>Halobacteriales</taxon>
        <taxon>Halobacteriaceae</taxon>
        <taxon>Halobacterium</taxon>
    </lineage>
</organism>
<dbReference type="FunFam" id="1.10.1040.10:FF:000017">
    <property type="entry name" value="2-dehydropantoate 2-reductase"/>
    <property type="match status" value="1"/>
</dbReference>
<keyword evidence="7 12" id="KW-0560">Oxidoreductase</keyword>
<dbReference type="Proteomes" id="UP000296216">
    <property type="component" value="Chromosome"/>
</dbReference>
<evidence type="ECO:0000256" key="3">
    <source>
        <dbReference type="ARBA" id="ARBA00013014"/>
    </source>
</evidence>
<reference evidence="15" key="3">
    <citation type="journal article" name="MicrobiologyOpen">
        <title>Whole-genome comparison between the type strain of Halobacterium salinarum (DSM 3754(T)) and the laboratory strains R1 and NRC-1.</title>
        <authorList>
            <person name="Pfeiffer F."/>
            <person name="Losensky G."/>
            <person name="Marchfelder A."/>
            <person name="Habermann B."/>
            <person name="Dyall-Smith M."/>
        </authorList>
    </citation>
    <scope>NUCLEOTIDE SEQUENCE</scope>
    <source>
        <strain evidence="15">91-R6</strain>
    </source>
</reference>
<comment type="pathway">
    <text evidence="1 12">Cofactor biosynthesis; coenzyme A biosynthesis.</text>
</comment>
<dbReference type="Pfam" id="PF08546">
    <property type="entry name" value="ApbA_C"/>
    <property type="match status" value="1"/>
</dbReference>
<dbReference type="RefSeq" id="WP_136361114.1">
    <property type="nucleotide sequence ID" value="NZ_VRYN01000002.1"/>
</dbReference>
<dbReference type="NCBIfam" id="TIGR00745">
    <property type="entry name" value="apbA_panE"/>
    <property type="match status" value="1"/>
</dbReference>
<proteinExistence type="inferred from homology"/>
<dbReference type="Pfam" id="PF02558">
    <property type="entry name" value="ApbA"/>
    <property type="match status" value="1"/>
</dbReference>
<evidence type="ECO:0000313" key="17">
    <source>
        <dbReference type="Proteomes" id="UP000296216"/>
    </source>
</evidence>
<reference evidence="16 18" key="2">
    <citation type="submission" date="2019-07" db="EMBL/GenBank/DDBJ databases">
        <title>Genomic Encyclopedia of Archaeal and Bacterial Type Strains, Phase II (KMG-II): from individual species to whole genera.</title>
        <authorList>
            <person name="Goeker M."/>
        </authorList>
    </citation>
    <scope>NUCLEOTIDE SEQUENCE [LARGE SCALE GENOMIC DNA]</scope>
    <source>
        <strain evidence="16 18">DSM 3754</strain>
    </source>
</reference>
<protein>
    <recommendedName>
        <fullName evidence="4 12">2-dehydropantoate 2-reductase</fullName>
        <ecNumber evidence="3 12">1.1.1.169</ecNumber>
    </recommendedName>
    <alternativeName>
        <fullName evidence="8 12">Ketopantoate reductase</fullName>
    </alternativeName>
</protein>
<dbReference type="GO" id="GO:0005737">
    <property type="term" value="C:cytoplasm"/>
    <property type="evidence" value="ECO:0007669"/>
    <property type="project" value="TreeGrafter"/>
</dbReference>
<name>A0A4D6GSJ1_HALS9</name>
<evidence type="ECO:0000256" key="2">
    <source>
        <dbReference type="ARBA" id="ARBA00007870"/>
    </source>
</evidence>
<dbReference type="GO" id="GO:0008677">
    <property type="term" value="F:2-dehydropantoate 2-reductase activity"/>
    <property type="evidence" value="ECO:0007669"/>
    <property type="project" value="UniProtKB-EC"/>
</dbReference>
<dbReference type="SUPFAM" id="SSF48179">
    <property type="entry name" value="6-phosphogluconate dehydrogenase C-terminal domain-like"/>
    <property type="match status" value="1"/>
</dbReference>
<dbReference type="GO" id="GO:0015937">
    <property type="term" value="P:coenzyme A biosynthetic process"/>
    <property type="evidence" value="ECO:0007669"/>
    <property type="project" value="UniProtKB-UniPathway"/>
</dbReference>
<evidence type="ECO:0000256" key="8">
    <source>
        <dbReference type="ARBA" id="ARBA00032024"/>
    </source>
</evidence>
<evidence type="ECO:0000313" key="15">
    <source>
        <dbReference type="EMBL" id="QCC44491.1"/>
    </source>
</evidence>
<dbReference type="PANTHER" id="PTHR21708">
    <property type="entry name" value="PROBABLE 2-DEHYDROPANTOATE 2-REDUCTASE"/>
    <property type="match status" value="1"/>
</dbReference>
<dbReference type="AlphaFoldDB" id="A0A4D6GSJ1"/>
<feature type="domain" description="Ketopantoate reductase C-terminal" evidence="14">
    <location>
        <begin position="180"/>
        <end position="298"/>
    </location>
</feature>
<comment type="function">
    <text evidence="11">Catalyzes the NAD(P)H-dependent reduction of ketopantoate into pantoic acid.</text>
</comment>
<reference evidence="15 17" key="1">
    <citation type="journal article" date="2019" name="Microbiol. Resour. Announc.">
        <title>The Genome Sequence of the Halobacterium salinarum Type Strain Is Closely Related to That of Laboratory Strains NRC-1 and R1.</title>
        <authorList>
            <person name="Pfeiffer F."/>
            <person name="Marchfelder A."/>
            <person name="Habermann B."/>
            <person name="Dyall-Smith M.L."/>
        </authorList>
    </citation>
    <scope>NUCLEOTIDE SEQUENCE [LARGE SCALE GENOMIC DNA]</scope>
    <source>
        <strain evidence="15">91-R6</strain>
        <strain evidence="17">ATCC 33171 / DSM 3754 / JCM 8978 / NBRC 102687 / NCIMB 764 / 91-R6</strain>
    </source>
</reference>
<comment type="function">
    <text evidence="12">Catalyzes the NADPH-dependent reduction of ketopantoate into pantoic acid.</text>
</comment>
<dbReference type="Proteomes" id="UP000323075">
    <property type="component" value="Unassembled WGS sequence"/>
</dbReference>
<evidence type="ECO:0000256" key="9">
    <source>
        <dbReference type="ARBA" id="ARBA00047506"/>
    </source>
</evidence>
<comment type="catalytic activity">
    <reaction evidence="10">
        <text>(R)-pantoate + NAD(+) = 2-dehydropantoate + NADH + H(+)</text>
        <dbReference type="Rhea" id="RHEA:61292"/>
        <dbReference type="ChEBI" id="CHEBI:11561"/>
        <dbReference type="ChEBI" id="CHEBI:15378"/>
        <dbReference type="ChEBI" id="CHEBI:15980"/>
        <dbReference type="ChEBI" id="CHEBI:57540"/>
        <dbReference type="ChEBI" id="CHEBI:57945"/>
    </reaction>
    <physiologicalReaction direction="right-to-left" evidence="10">
        <dbReference type="Rhea" id="RHEA:61294"/>
    </physiologicalReaction>
</comment>
<dbReference type="InterPro" id="IPR008927">
    <property type="entry name" value="6-PGluconate_DH-like_C_sf"/>
</dbReference>
<evidence type="ECO:0000313" key="18">
    <source>
        <dbReference type="Proteomes" id="UP000323075"/>
    </source>
</evidence>
<evidence type="ECO:0000259" key="13">
    <source>
        <dbReference type="Pfam" id="PF02558"/>
    </source>
</evidence>
<comment type="similarity">
    <text evidence="2 12">Belongs to the ketopantoate reductase family.</text>
</comment>
<sequence length="303" mass="31168">MRVVVQGPGSLGSLVGGVLAGGETAVTLLGHQSEHLTRVREDGLRVVQPDGTTRVTRPSVATDPSVVADADLVVVCVKSYDTASAARALGRQCDGAMVLTLQNGLGNAAVLAEHVPADTVLVGTTTHGAARTEPGVVRHAGGGETTIGRYRGANDARVASVAAAFSTGGMETTVTASPQRAVWEKVLVNVGINAATALADVDNGALVEFPPGERVLERAVTEGVRVAEAEGVSVSESVVERARQVAARTASNESSMRQDLAGGARTEVESLHGAVVERARDHDIAVPVIRTLADLVRLAQRDG</sequence>
<dbReference type="UniPathway" id="UPA00241"/>
<dbReference type="InterPro" id="IPR013332">
    <property type="entry name" value="KPR_N"/>
</dbReference>